<keyword evidence="2" id="KW-1185">Reference proteome</keyword>
<reference evidence="2" key="1">
    <citation type="journal article" date="2023" name="Front. Plant Sci.">
        <title>Chromosomal-level genome assembly of Melastoma candidum provides insights into trichome evolution.</title>
        <authorList>
            <person name="Zhong Y."/>
            <person name="Wu W."/>
            <person name="Sun C."/>
            <person name="Zou P."/>
            <person name="Liu Y."/>
            <person name="Dai S."/>
            <person name="Zhou R."/>
        </authorList>
    </citation>
    <scope>NUCLEOTIDE SEQUENCE [LARGE SCALE GENOMIC DNA]</scope>
</reference>
<evidence type="ECO:0000313" key="1">
    <source>
        <dbReference type="EMBL" id="KAI4386315.1"/>
    </source>
</evidence>
<proteinExistence type="predicted"/>
<sequence>MSSSPPRPTKIDLTEEAEGDRTSVSDHVFFHSVGEPIRIRPKGSAAADGVSDSAYWFPTQPVVASDKLGLLFVAHSSGFCVARTKDVMEAAKGKGSGGCSVTEMSVVNVDVGNVRLLALSRDSSVLAVCAGCNVSFFSVDALCNKEEGSLSSRSIDDSTFIKDFRWLKTTVNSFIILSGSGELSNGSVGGPLKSMMHEVDAVECSPRGKSIVVARSNNLSFLTTKFKEKKQISLSGPSWTGDGSYKINVDSIRWVRPDSIVLGCFQLQSDGTEDNYFLQVIRSKDSKITDSSAEMIVQSFYYVFPGMVDDIVPSGNGPYLFVSYLEQCELAVIAHRKNIEEHMVFFSWSVSKAKDEVVFVEIDRNKWLPKIELQENEEDNLILGVSSCKVSLDEKVRIQMSSDLRELELSPFSVMFSVTVEGKLVMHHVSSNIELSDSLDVQPSEDEEDTLAVTPSKESSATTLAKGSFDHGMLVGQFQDIRRLESSTKKEKGATSEPDLKPLKTTQSQTPTFPASQTVNNESMAGKWGVNSVALSQKSNSDANLIDRVGNQSVGVPSNEGTFGGMQSGVLPQLKMPTFTTPVFSEKSKPLTGQWKMESHPQSTSANQRQHPQVDNHSAAVQSGQGLFGGKQDALSQQSAAPFSLSKELKNSLGSKEVTRDHNRLRSVETSRSSLQETPVLRGGSGNQFSSFQGEERSGTQLGKMKGMINELDALLSSLQERGGLTDACTVAMKGSVETVENEIGTLSNHCLMWKAMLNERENEIQALLTKSIQAVVVKEHVEILLKQASDPHYRELWSWQKLSAELELKRKNILKLNQELTNRLIELESHLNSLELNKYGDMAAAYRGRQVSERGYGRRSSTTTGSRSAHSLQSLYSTITSQIASAEQLSDCLSRQMSALSVESPPARPNNVKKELFDSIGLPYEDSLCSPDLGKISSNSLDKRTLISSNSVAAKDLYVNVQSSALKLSEPETARRRRDSLGQGWKSFTPSKTTVKRIVLEGQHDKTTHQSSKSDRSIDSLEKSALPLLNRSTPTFKLHFESSGSLEENVPSESSMMPYNGVNEGARFVFPTSQAGSISQVSQSRGSVGEGWSKTNISSNFVLERTNVGMTGEKSTLVTETQIKPAIVQESISLNGSNVSMVSALKEEMPTVSMKSLTNSSVQPTTTSGSILKERSSSSSRSETQKDRLKKDETPPFGLGKIDSSPSIAHPGPKALPFTDEVPPFGAVVGQSSPSGITSTATSLEPAPSSLLSTTRSSSFQPISFSVFKNANPFAGVSSLGTPAISTASKETSQSPSSGFFPSVSASPATSAIPLLSSSALSPLSPPSFQSKASPVQDKMPETVKLDVKPGQDKDIPRLDVTPSSEVKSESLSGGSPVKIEAPAVMTPAMSETSPAMAPELQEPSNGKGSLALHKLPDAPPEKPPIGNIAFPFALSTAGNFTGPKTESVDIAADLEEDEMEEEAPDTNNKPDLDLGGLGGFGLGSTPNSNTPKGNPFGISFSTATSTPVSSPFSMSVPSGELFRPASFSFQSPQTSQPSQPPTMGGFSGGFGVTAAQAPTQSGFGQPSQIGPGQPALGSVLGTFGQSRQIGSGFAPSGGFGGGFPAAGSASGFAGAASTGGFASLTSTGSGFAAGGFTSVPPAGGGFGGFAAAAASGGGFANAATGSGFSTTGFGFGAFGSQQGAGGFSAFSGSGAGAGNTKPPELFTQIRK</sequence>
<accession>A0ACB9S5Y2</accession>
<comment type="caution">
    <text evidence="1">The sequence shown here is derived from an EMBL/GenBank/DDBJ whole genome shotgun (WGS) entry which is preliminary data.</text>
</comment>
<name>A0ACB9S5Y2_9MYRT</name>
<dbReference type="EMBL" id="CM042881">
    <property type="protein sequence ID" value="KAI4386315.1"/>
    <property type="molecule type" value="Genomic_DNA"/>
</dbReference>
<organism evidence="1 2">
    <name type="scientific">Melastoma candidum</name>
    <dbReference type="NCBI Taxonomy" id="119954"/>
    <lineage>
        <taxon>Eukaryota</taxon>
        <taxon>Viridiplantae</taxon>
        <taxon>Streptophyta</taxon>
        <taxon>Embryophyta</taxon>
        <taxon>Tracheophyta</taxon>
        <taxon>Spermatophyta</taxon>
        <taxon>Magnoliopsida</taxon>
        <taxon>eudicotyledons</taxon>
        <taxon>Gunneridae</taxon>
        <taxon>Pentapetalae</taxon>
        <taxon>rosids</taxon>
        <taxon>malvids</taxon>
        <taxon>Myrtales</taxon>
        <taxon>Melastomataceae</taxon>
        <taxon>Melastomatoideae</taxon>
        <taxon>Melastomateae</taxon>
        <taxon>Melastoma</taxon>
    </lineage>
</organism>
<evidence type="ECO:0000313" key="2">
    <source>
        <dbReference type="Proteomes" id="UP001057402"/>
    </source>
</evidence>
<protein>
    <submittedName>
        <fullName evidence="1">Uncharacterized protein</fullName>
    </submittedName>
</protein>
<gene>
    <name evidence="1" type="ORF">MLD38_004256</name>
</gene>
<dbReference type="Proteomes" id="UP001057402">
    <property type="component" value="Chromosome 2"/>
</dbReference>